<feature type="coiled-coil region" evidence="1">
    <location>
        <begin position="44"/>
        <end position="71"/>
    </location>
</feature>
<evidence type="ECO:0000313" key="3">
    <source>
        <dbReference type="EMBL" id="USY23598.1"/>
    </source>
</evidence>
<keyword evidence="1" id="KW-0175">Coiled coil</keyword>
<dbReference type="EMBL" id="CP099838">
    <property type="protein sequence ID" value="USY23598.1"/>
    <property type="molecule type" value="Genomic_DNA"/>
</dbReference>
<proteinExistence type="predicted"/>
<protein>
    <submittedName>
        <fullName evidence="3">Uncharacterized protein</fullName>
    </submittedName>
</protein>
<sequence length="316" mass="35605">MTNHDNEPEYLGDLPEVGGPATNRDRAPAHEPSASVAAVLGEGLGETRAELRELRDQVQQVLDRLTGADEKYDLLRAKQTELAEVVTALAETLHQQDQKEDPEPPRPMDWAQVPVADRTSWVQDRVDWVRDVLFTNYDHAPASLRPCWPLHTTLLNDASLLEWIYTDGFGDLRLVSAESFRRTLEVMLERAERLTRGCPQPDAAHLHPVPMAPRDDTAQVELLAKNLALRETFGYYLQGAAIQDELNAKGEDATEADRLDAQARLDILRERTQATMRNAGVKAKDWQEFKEQAERQQKQAEAVLSSEGTRDKKPTK</sequence>
<organism evidence="3 4">
    <name type="scientific">Nocardiopsis exhalans</name>
    <dbReference type="NCBI Taxonomy" id="163604"/>
    <lineage>
        <taxon>Bacteria</taxon>
        <taxon>Bacillati</taxon>
        <taxon>Actinomycetota</taxon>
        <taxon>Actinomycetes</taxon>
        <taxon>Streptosporangiales</taxon>
        <taxon>Nocardiopsidaceae</taxon>
        <taxon>Nocardiopsis</taxon>
    </lineage>
</organism>
<feature type="compositionally biased region" description="Basic and acidic residues" evidence="2">
    <location>
        <begin position="288"/>
        <end position="298"/>
    </location>
</feature>
<geneLocation type="plasmid" evidence="3 4">
    <name>unnamed1</name>
</geneLocation>
<name>A0ABY5DJ30_9ACTN</name>
<evidence type="ECO:0000256" key="2">
    <source>
        <dbReference type="SAM" id="MobiDB-lite"/>
    </source>
</evidence>
<evidence type="ECO:0000313" key="4">
    <source>
        <dbReference type="Proteomes" id="UP001055940"/>
    </source>
</evidence>
<dbReference type="RefSeq" id="WP_254422252.1">
    <property type="nucleotide sequence ID" value="NZ_BAAAJB010000040.1"/>
</dbReference>
<keyword evidence="4" id="KW-1185">Reference proteome</keyword>
<reference evidence="3" key="1">
    <citation type="submission" date="2022-06" db="EMBL/GenBank/DDBJ databases">
        <authorList>
            <person name="Ping M."/>
        </authorList>
    </citation>
    <scope>NUCLEOTIDE SEQUENCE</scope>
    <source>
        <strain evidence="3">JCM11759T</strain>
        <plasmid evidence="3">unnamed1</plasmid>
    </source>
</reference>
<dbReference type="Proteomes" id="UP001055940">
    <property type="component" value="Plasmid unnamed1"/>
</dbReference>
<evidence type="ECO:0000256" key="1">
    <source>
        <dbReference type="SAM" id="Coils"/>
    </source>
</evidence>
<feature type="region of interest" description="Disordered" evidence="2">
    <location>
        <begin position="1"/>
        <end position="33"/>
    </location>
</feature>
<gene>
    <name evidence="3" type="ORF">NE857_33755</name>
</gene>
<feature type="region of interest" description="Disordered" evidence="2">
    <location>
        <begin position="288"/>
        <end position="316"/>
    </location>
</feature>
<accession>A0ABY5DJ30</accession>
<keyword evidence="3" id="KW-0614">Plasmid</keyword>